<evidence type="ECO:0000313" key="3">
    <source>
        <dbReference type="Proteomes" id="UP000481861"/>
    </source>
</evidence>
<dbReference type="InterPro" id="IPR036047">
    <property type="entry name" value="F-box-like_dom_sf"/>
</dbReference>
<gene>
    <name evidence="2" type="ORF">BDV95DRAFT_630101</name>
</gene>
<keyword evidence="3" id="KW-1185">Reference proteome</keyword>
<evidence type="ECO:0000313" key="2">
    <source>
        <dbReference type="EMBL" id="KAF2868874.1"/>
    </source>
</evidence>
<dbReference type="CDD" id="cd09917">
    <property type="entry name" value="F-box_SF"/>
    <property type="match status" value="1"/>
</dbReference>
<proteinExistence type="predicted"/>
<dbReference type="InterPro" id="IPR001810">
    <property type="entry name" value="F-box_dom"/>
</dbReference>
<dbReference type="EMBL" id="JAADJZ010000017">
    <property type="protein sequence ID" value="KAF2868874.1"/>
    <property type="molecule type" value="Genomic_DNA"/>
</dbReference>
<dbReference type="SMART" id="SM00256">
    <property type="entry name" value="FBOX"/>
    <property type="match status" value="1"/>
</dbReference>
<organism evidence="2 3">
    <name type="scientific">Massariosphaeria phaeospora</name>
    <dbReference type="NCBI Taxonomy" id="100035"/>
    <lineage>
        <taxon>Eukaryota</taxon>
        <taxon>Fungi</taxon>
        <taxon>Dikarya</taxon>
        <taxon>Ascomycota</taxon>
        <taxon>Pezizomycotina</taxon>
        <taxon>Dothideomycetes</taxon>
        <taxon>Pleosporomycetidae</taxon>
        <taxon>Pleosporales</taxon>
        <taxon>Pleosporales incertae sedis</taxon>
        <taxon>Massariosphaeria</taxon>
    </lineage>
</organism>
<accession>A0A7C8I244</accession>
<name>A0A7C8I244_9PLEO</name>
<reference evidence="2 3" key="1">
    <citation type="submission" date="2020-01" db="EMBL/GenBank/DDBJ databases">
        <authorList>
            <consortium name="DOE Joint Genome Institute"/>
            <person name="Haridas S."/>
            <person name="Albert R."/>
            <person name="Binder M."/>
            <person name="Bloem J."/>
            <person name="Labutti K."/>
            <person name="Salamov A."/>
            <person name="Andreopoulos B."/>
            <person name="Baker S.E."/>
            <person name="Barry K."/>
            <person name="Bills G."/>
            <person name="Bluhm B.H."/>
            <person name="Cannon C."/>
            <person name="Castanera R."/>
            <person name="Culley D.E."/>
            <person name="Daum C."/>
            <person name="Ezra D."/>
            <person name="Gonzalez J.B."/>
            <person name="Henrissat B."/>
            <person name="Kuo A."/>
            <person name="Liang C."/>
            <person name="Lipzen A."/>
            <person name="Lutzoni F."/>
            <person name="Magnuson J."/>
            <person name="Mondo S."/>
            <person name="Nolan M."/>
            <person name="Ohm R."/>
            <person name="Pangilinan J."/>
            <person name="Park H.-J.H."/>
            <person name="Ramirez L."/>
            <person name="Alfaro M."/>
            <person name="Sun H."/>
            <person name="Tritt A."/>
            <person name="Yoshinaga Y."/>
            <person name="Zwiers L.-H.L."/>
            <person name="Turgeon B.G."/>
            <person name="Goodwin S.B."/>
            <person name="Spatafora J.W."/>
            <person name="Crous P.W."/>
            <person name="Grigoriev I.V."/>
        </authorList>
    </citation>
    <scope>NUCLEOTIDE SEQUENCE [LARGE SCALE GENOMIC DNA]</scope>
    <source>
        <strain evidence="2 3">CBS 611.86</strain>
    </source>
</reference>
<dbReference type="AlphaFoldDB" id="A0A7C8I244"/>
<comment type="caution">
    <text evidence="2">The sequence shown here is derived from an EMBL/GenBank/DDBJ whole genome shotgun (WGS) entry which is preliminary data.</text>
</comment>
<dbReference type="Proteomes" id="UP000481861">
    <property type="component" value="Unassembled WGS sequence"/>
</dbReference>
<dbReference type="PROSITE" id="PS50181">
    <property type="entry name" value="FBOX"/>
    <property type="match status" value="1"/>
</dbReference>
<dbReference type="Pfam" id="PF12937">
    <property type="entry name" value="F-box-like"/>
    <property type="match status" value="1"/>
</dbReference>
<protein>
    <recommendedName>
        <fullName evidence="1">F-box domain-containing protein</fullName>
    </recommendedName>
</protein>
<evidence type="ECO:0000259" key="1">
    <source>
        <dbReference type="PROSITE" id="PS50181"/>
    </source>
</evidence>
<dbReference type="OrthoDB" id="5396937at2759"/>
<sequence>MAGREVGKSRKRPSIGKAAESFQTKLIASLRYVRRKGSREDLAQNRSSLFLAAFFRLPNELHVHILTDLCISDLLVLRRTCRALNDLIATCGPSLVRYWSKHRMGSLHTQLYPPPPPNGADLHYLLAMRRRHIASIRLTRQLVDFVLGDTLQQTSQRQRRVWTSVYEKMIPLVFGVGYFLEEHRRAVLERDLGRIRPRSHIGYDICTTAGITNQERAIFNRLDPPLRLQFYFMYCFVLQVLTRKLRTPTYAGSMEKFLRGWSEQRVCSEDIAFVLVLGGIGQIAKLLACPTYGERRRLLHTFITRLSPHESVTWRKHWRDVGVISPALLDDMPCTSIGITQLEQIWEPLIKELVKPESREFTECQKAKYMEVKASRKFVNELMGYDIFRGRLADEEDSEDEEHRVQ</sequence>
<feature type="domain" description="F-box" evidence="1">
    <location>
        <begin position="51"/>
        <end position="102"/>
    </location>
</feature>
<dbReference type="SUPFAM" id="SSF81383">
    <property type="entry name" value="F-box domain"/>
    <property type="match status" value="1"/>
</dbReference>